<dbReference type="PANTHER" id="PTHR18863">
    <property type="entry name" value="TSEC-2-RELATED"/>
    <property type="match status" value="1"/>
</dbReference>
<feature type="compositionally biased region" description="Low complexity" evidence="1">
    <location>
        <begin position="1"/>
        <end position="16"/>
    </location>
</feature>
<feature type="compositionally biased region" description="Basic and acidic residues" evidence="1">
    <location>
        <begin position="19"/>
        <end position="48"/>
    </location>
</feature>
<comment type="caution">
    <text evidence="2">The sequence shown here is derived from an EMBL/GenBank/DDBJ whole genome shotgun (WGS) entry which is preliminary data.</text>
</comment>
<reference evidence="2" key="1">
    <citation type="submission" date="2022-07" db="EMBL/GenBank/DDBJ databases">
        <title>Chromosome-level genome of Muraenolepis orangiensis.</title>
        <authorList>
            <person name="Kim J."/>
        </authorList>
    </citation>
    <scope>NUCLEOTIDE SEQUENCE</scope>
    <source>
        <strain evidence="2">KU_S4_2022</strain>
        <tissue evidence="2">Muscle</tissue>
    </source>
</reference>
<dbReference type="AlphaFoldDB" id="A0A9Q0ET20"/>
<sequence length="212" mass="22925">MLEQSESLQQQSRMLETLAEGKTRAEERLRDVTSDLQGREQRDREDRSQVASLTRSLDQLSERERELVNFRMVICQMLGLDAAAQASVTNYQIIRSLDALFHPLPPPPLPPPPHHHHHLHHHLPLTVSWPHPAHPEPHKGLKRIQAQRDSGPAGQEENNNNNDASGASHSGASHSGASHSGASHSGASHSGASHSGASHSGASHSGASHSGL</sequence>
<name>A0A9Q0ET20_9TELE</name>
<keyword evidence="3" id="KW-1185">Reference proteome</keyword>
<proteinExistence type="predicted"/>
<evidence type="ECO:0000313" key="2">
    <source>
        <dbReference type="EMBL" id="KAJ3613087.1"/>
    </source>
</evidence>
<feature type="region of interest" description="Disordered" evidence="1">
    <location>
        <begin position="126"/>
        <end position="212"/>
    </location>
</feature>
<feature type="region of interest" description="Disordered" evidence="1">
    <location>
        <begin position="1"/>
        <end position="50"/>
    </location>
</feature>
<evidence type="ECO:0000313" key="3">
    <source>
        <dbReference type="Proteomes" id="UP001148018"/>
    </source>
</evidence>
<feature type="compositionally biased region" description="Low complexity" evidence="1">
    <location>
        <begin position="164"/>
        <end position="212"/>
    </location>
</feature>
<accession>A0A9Q0ET20</accession>
<dbReference type="EMBL" id="JANIIK010000035">
    <property type="protein sequence ID" value="KAJ3613087.1"/>
    <property type="molecule type" value="Genomic_DNA"/>
</dbReference>
<dbReference type="Proteomes" id="UP001148018">
    <property type="component" value="Unassembled WGS sequence"/>
</dbReference>
<gene>
    <name evidence="2" type="ORF">NHX12_019343</name>
</gene>
<dbReference type="InterPro" id="IPR039139">
    <property type="entry name" value="CCDC170-like"/>
</dbReference>
<organism evidence="2 3">
    <name type="scientific">Muraenolepis orangiensis</name>
    <name type="common">Patagonian moray cod</name>
    <dbReference type="NCBI Taxonomy" id="630683"/>
    <lineage>
        <taxon>Eukaryota</taxon>
        <taxon>Metazoa</taxon>
        <taxon>Chordata</taxon>
        <taxon>Craniata</taxon>
        <taxon>Vertebrata</taxon>
        <taxon>Euteleostomi</taxon>
        <taxon>Actinopterygii</taxon>
        <taxon>Neopterygii</taxon>
        <taxon>Teleostei</taxon>
        <taxon>Neoteleostei</taxon>
        <taxon>Acanthomorphata</taxon>
        <taxon>Zeiogadaria</taxon>
        <taxon>Gadariae</taxon>
        <taxon>Gadiformes</taxon>
        <taxon>Muraenolepidoidei</taxon>
        <taxon>Muraenolepididae</taxon>
        <taxon>Muraenolepis</taxon>
    </lineage>
</organism>
<protein>
    <submittedName>
        <fullName evidence="2">Uncharacterized protein</fullName>
    </submittedName>
</protein>
<dbReference type="PANTHER" id="PTHR18863:SF4">
    <property type="entry name" value="COILED-COIL DOMAIN-CONTAINING PROTEIN 170"/>
    <property type="match status" value="1"/>
</dbReference>
<dbReference type="OrthoDB" id="5832575at2759"/>
<evidence type="ECO:0000256" key="1">
    <source>
        <dbReference type="SAM" id="MobiDB-lite"/>
    </source>
</evidence>